<dbReference type="Gene3D" id="3.20.20.70">
    <property type="entry name" value="Aldolase class I"/>
    <property type="match status" value="1"/>
</dbReference>
<dbReference type="GO" id="GO:0010181">
    <property type="term" value="F:FMN binding"/>
    <property type="evidence" value="ECO:0007669"/>
    <property type="project" value="InterPro"/>
</dbReference>
<dbReference type="InterPro" id="IPR051799">
    <property type="entry name" value="NADH_flavin_oxidoreductase"/>
</dbReference>
<evidence type="ECO:0000259" key="3">
    <source>
        <dbReference type="Pfam" id="PF00724"/>
    </source>
</evidence>
<dbReference type="AlphaFoldDB" id="A0A0B1SBP9"/>
<dbReference type="InterPro" id="IPR013785">
    <property type="entry name" value="Aldolase_TIM"/>
</dbReference>
<sequence length="187" mass="21057">MGFGKPIPLTMEQIKTEVVDRFVFAAKFAREHGFDGVQIHAAHGYLLSGFMSPTTNNRTDRYGGSPHSRMRLILEIFQNIRKEIPASTGFLVGIKTNSVEFQENGLGIDDAMIMCRMMERCGFDFAELSGGNIEKPAFQHMRESTRKREAFFLEFAEKIRPVFEKTVVYLTGGFRTAPAMVSAIFDG</sequence>
<dbReference type="Pfam" id="PF00724">
    <property type="entry name" value="Oxidored_FMN"/>
    <property type="match status" value="1"/>
</dbReference>
<protein>
    <submittedName>
        <fullName evidence="4">Oxidoreductase, FAD/FMN-binding protein</fullName>
    </submittedName>
</protein>
<evidence type="ECO:0000256" key="2">
    <source>
        <dbReference type="ARBA" id="ARBA00023002"/>
    </source>
</evidence>
<dbReference type="OrthoDB" id="1663137at2759"/>
<evidence type="ECO:0000256" key="1">
    <source>
        <dbReference type="ARBA" id="ARBA00022630"/>
    </source>
</evidence>
<keyword evidence="5" id="KW-1185">Reference proteome</keyword>
<dbReference type="GO" id="GO:0016491">
    <property type="term" value="F:oxidoreductase activity"/>
    <property type="evidence" value="ECO:0007669"/>
    <property type="project" value="UniProtKB-KW"/>
</dbReference>
<feature type="non-terminal residue" evidence="4">
    <location>
        <position position="187"/>
    </location>
</feature>
<dbReference type="Proteomes" id="UP000053660">
    <property type="component" value="Unassembled WGS sequence"/>
</dbReference>
<keyword evidence="1" id="KW-0285">Flavoprotein</keyword>
<organism evidence="4 5">
    <name type="scientific">Oesophagostomum dentatum</name>
    <name type="common">Nodular worm</name>
    <dbReference type="NCBI Taxonomy" id="61180"/>
    <lineage>
        <taxon>Eukaryota</taxon>
        <taxon>Metazoa</taxon>
        <taxon>Ecdysozoa</taxon>
        <taxon>Nematoda</taxon>
        <taxon>Chromadorea</taxon>
        <taxon>Rhabditida</taxon>
        <taxon>Rhabditina</taxon>
        <taxon>Rhabditomorpha</taxon>
        <taxon>Strongyloidea</taxon>
        <taxon>Strongylidae</taxon>
        <taxon>Oesophagostomum</taxon>
    </lineage>
</organism>
<feature type="domain" description="NADH:flavin oxidoreductase/NADH oxidase N-terminal" evidence="3">
    <location>
        <begin position="9"/>
        <end position="168"/>
    </location>
</feature>
<keyword evidence="2" id="KW-0560">Oxidoreductase</keyword>
<accession>A0A0B1SBP9</accession>
<dbReference type="SUPFAM" id="SSF51395">
    <property type="entry name" value="FMN-linked oxidoreductases"/>
    <property type="match status" value="1"/>
</dbReference>
<reference evidence="4 5" key="1">
    <citation type="submission" date="2014-03" db="EMBL/GenBank/DDBJ databases">
        <title>Draft genome of the hookworm Oesophagostomum dentatum.</title>
        <authorList>
            <person name="Mitreva M."/>
        </authorList>
    </citation>
    <scope>NUCLEOTIDE SEQUENCE [LARGE SCALE GENOMIC DNA]</scope>
    <source>
        <strain evidence="4 5">OD-Hann</strain>
    </source>
</reference>
<name>A0A0B1SBP9_OESDE</name>
<dbReference type="InterPro" id="IPR001155">
    <property type="entry name" value="OxRdtase_FMN_N"/>
</dbReference>
<proteinExistence type="predicted"/>
<evidence type="ECO:0000313" key="5">
    <source>
        <dbReference type="Proteomes" id="UP000053660"/>
    </source>
</evidence>
<dbReference type="PANTHER" id="PTHR43656:SF5">
    <property type="entry name" value="NADH:FLAVIN OXIDOREDUCTASE_NADH OXIDASE N-TERMINAL DOMAIN-CONTAINING PROTEIN"/>
    <property type="match status" value="1"/>
</dbReference>
<gene>
    <name evidence="4" type="ORF">OESDEN_17952</name>
</gene>
<evidence type="ECO:0000313" key="4">
    <source>
        <dbReference type="EMBL" id="KHJ82354.1"/>
    </source>
</evidence>
<dbReference type="EMBL" id="KN580167">
    <property type="protein sequence ID" value="KHJ82354.1"/>
    <property type="molecule type" value="Genomic_DNA"/>
</dbReference>
<dbReference type="PANTHER" id="PTHR43656">
    <property type="entry name" value="BINDING OXIDOREDUCTASE, PUTATIVE (AFU_ORTHOLOGUE AFUA_2G08260)-RELATED"/>
    <property type="match status" value="1"/>
</dbReference>